<evidence type="ECO:0000256" key="4">
    <source>
        <dbReference type="ARBA" id="ARBA00022989"/>
    </source>
</evidence>
<dbReference type="Proteomes" id="UP000095284">
    <property type="component" value="Unplaced"/>
</dbReference>
<sequence length="142" mass="16792">MNPQTMLPKTFSRRFCRTKSFHVATVAQKHEGYIPGHRLRGDYDKNAERLRNTSETPFSEKPTSFQRRMLVITGLYPSAKEIPETVPAQTLNRMWDRERAIIVMTTVFLFFSAYFYGEYSLYKKMKKQREKDLESQHALAHH</sequence>
<dbReference type="InterPro" id="IPR009432">
    <property type="entry name" value="DUF1075"/>
</dbReference>
<comment type="similarity">
    <text evidence="2">Belongs to the UPF0389 family.</text>
</comment>
<comment type="subcellular location">
    <subcellularLocation>
        <location evidence="1">Membrane</location>
        <topology evidence="1">Single-pass membrane protein</topology>
    </subcellularLocation>
</comment>
<evidence type="ECO:0000256" key="5">
    <source>
        <dbReference type="ARBA" id="ARBA00023136"/>
    </source>
</evidence>
<evidence type="ECO:0000313" key="7">
    <source>
        <dbReference type="Proteomes" id="UP000095284"/>
    </source>
</evidence>
<organism evidence="7 8">
    <name type="scientific">Bursaphelenchus xylophilus</name>
    <name type="common">Pinewood nematode worm</name>
    <name type="synonym">Aphelenchoides xylophilus</name>
    <dbReference type="NCBI Taxonomy" id="6326"/>
    <lineage>
        <taxon>Eukaryota</taxon>
        <taxon>Metazoa</taxon>
        <taxon>Ecdysozoa</taxon>
        <taxon>Nematoda</taxon>
        <taxon>Chromadorea</taxon>
        <taxon>Rhabditida</taxon>
        <taxon>Tylenchina</taxon>
        <taxon>Tylenchomorpha</taxon>
        <taxon>Aphelenchoidea</taxon>
        <taxon>Aphelenchoididae</taxon>
        <taxon>Bursaphelenchus</taxon>
    </lineage>
</organism>
<evidence type="ECO:0000256" key="2">
    <source>
        <dbReference type="ARBA" id="ARBA00007363"/>
    </source>
</evidence>
<accession>A0A1I7RZA3</accession>
<dbReference type="Pfam" id="PF06388">
    <property type="entry name" value="DUF1075"/>
    <property type="match status" value="1"/>
</dbReference>
<keyword evidence="3 6" id="KW-0812">Transmembrane</keyword>
<evidence type="ECO:0000256" key="6">
    <source>
        <dbReference type="SAM" id="Phobius"/>
    </source>
</evidence>
<name>A0A1I7RZA3_BURXY</name>
<protein>
    <submittedName>
        <fullName evidence="8">Uncharacterized protein</fullName>
    </submittedName>
</protein>
<feature type="transmembrane region" description="Helical" evidence="6">
    <location>
        <begin position="100"/>
        <end position="117"/>
    </location>
</feature>
<evidence type="ECO:0000256" key="3">
    <source>
        <dbReference type="ARBA" id="ARBA00022692"/>
    </source>
</evidence>
<evidence type="ECO:0000256" key="1">
    <source>
        <dbReference type="ARBA" id="ARBA00004167"/>
    </source>
</evidence>
<keyword evidence="5 6" id="KW-0472">Membrane</keyword>
<evidence type="ECO:0000313" key="8">
    <source>
        <dbReference type="WBParaSite" id="BXY_0607300.1"/>
    </source>
</evidence>
<dbReference type="GO" id="GO:0016020">
    <property type="term" value="C:membrane"/>
    <property type="evidence" value="ECO:0007669"/>
    <property type="project" value="UniProtKB-SubCell"/>
</dbReference>
<reference evidence="8" key="1">
    <citation type="submission" date="2016-11" db="UniProtKB">
        <authorList>
            <consortium name="WormBaseParasite"/>
        </authorList>
    </citation>
    <scope>IDENTIFICATION</scope>
</reference>
<proteinExistence type="inferred from homology"/>
<keyword evidence="4 6" id="KW-1133">Transmembrane helix</keyword>
<dbReference type="AlphaFoldDB" id="A0A1I7RZA3"/>
<dbReference type="WBParaSite" id="BXY_0607300.1">
    <property type="protein sequence ID" value="BXY_0607300.1"/>
    <property type="gene ID" value="BXY_0607300"/>
</dbReference>